<dbReference type="Proteomes" id="UP001300502">
    <property type="component" value="Unassembled WGS sequence"/>
</dbReference>
<dbReference type="InterPro" id="IPR020472">
    <property type="entry name" value="WD40_PAC1"/>
</dbReference>
<dbReference type="GO" id="GO:0000027">
    <property type="term" value="P:ribosomal large subunit assembly"/>
    <property type="evidence" value="ECO:0007669"/>
    <property type="project" value="TreeGrafter"/>
</dbReference>
<sequence>MNILATTPPSKSGTCADCSENGILAVSCGNFVLLISVYRRKLVGELHGHRKAVLHVRFHRALAIKHLLATASADGTIKIWDTDLKREIRTIQHNQTIIACFFSNLHPHILLIMGNDSNLYGWDLTLDKKHESLQLLYSGDVSLQGNICSVEKTCSDVLLLGLSSGVIVAFSVFGSPQVQKSFHQHSYPVRCISSCSEKIDRQSDYFYSASDDGLICCWNTNDAAPYFMFSLRDKISFKFPMENYRMKCISLHRMLIALSSFCKPILVDISSKGSTFISYKEISVVHRNPIMSMLVLQQSLISIAMDGCIALWDANSLSFQSWILKGLIGFPLSFSLAKYLECPLVIGYSNGSMGFVDSRECYNIQKLPNIQTTKRLNFLHREEAVCDICYIPYSMGCSPNYLAMITTQGQLVFGKIQFNSPDEDDVLQDKFGFQRICSIFPKRGGKRTSGIKFQLCWTVAYQKEHETSSDNENILSLLPTNEVIVMESDDSGRVSKASLWYLKMNHSTKQLEWQYRTCLLQELNKLLSTQHEALTPVVYQVHSIACSSDGRFVAMACDFQYCFIWDMTKMEVIFSTKIAKLHLLSFPQWRHISQTAQGSFKDEKIPLALSCTDGRVGLLCFEHEFHSTNKNIDPTNSIIWCQVSFKSIVSLFTMEESTIQVGVALRNGSIQIWLPMKEKTPCKILPGHRELCLKLEWSCIYPSFIVSVGRDKILRLWDIQRWSLS</sequence>
<dbReference type="InterPro" id="IPR015943">
    <property type="entry name" value="WD40/YVTN_repeat-like_dom_sf"/>
</dbReference>
<feature type="repeat" description="WD" evidence="5">
    <location>
        <begin position="46"/>
        <end position="90"/>
    </location>
</feature>
<dbReference type="PRINTS" id="PR00320">
    <property type="entry name" value="GPROTEINBRPT"/>
</dbReference>
<dbReference type="AlphaFoldDB" id="A0AAV9IEL5"/>
<evidence type="ECO:0008006" key="8">
    <source>
        <dbReference type="Google" id="ProtNLM"/>
    </source>
</evidence>
<evidence type="ECO:0000313" key="6">
    <source>
        <dbReference type="EMBL" id="KAK4525832.1"/>
    </source>
</evidence>
<evidence type="ECO:0000256" key="5">
    <source>
        <dbReference type="PROSITE-ProRule" id="PRU00221"/>
    </source>
</evidence>
<dbReference type="SUPFAM" id="SSF50978">
    <property type="entry name" value="WD40 repeat-like"/>
    <property type="match status" value="2"/>
</dbReference>
<comment type="caution">
    <text evidence="6">The sequence shown here is derived from an EMBL/GenBank/DDBJ whole genome shotgun (WGS) entry which is preliminary data.</text>
</comment>
<keyword evidence="2 5" id="KW-0853">WD repeat</keyword>
<accession>A0AAV9IEL5</accession>
<dbReference type="EMBL" id="JANCYU010000034">
    <property type="protein sequence ID" value="KAK4525832.1"/>
    <property type="molecule type" value="Genomic_DNA"/>
</dbReference>
<keyword evidence="4" id="KW-0539">Nucleus</keyword>
<evidence type="ECO:0000313" key="7">
    <source>
        <dbReference type="Proteomes" id="UP001300502"/>
    </source>
</evidence>
<dbReference type="InterPro" id="IPR019775">
    <property type="entry name" value="WD40_repeat_CS"/>
</dbReference>
<organism evidence="6 7">
    <name type="scientific">Galdieria yellowstonensis</name>
    <dbReference type="NCBI Taxonomy" id="3028027"/>
    <lineage>
        <taxon>Eukaryota</taxon>
        <taxon>Rhodophyta</taxon>
        <taxon>Bangiophyceae</taxon>
        <taxon>Galdieriales</taxon>
        <taxon>Galdieriaceae</taxon>
        <taxon>Galdieria</taxon>
    </lineage>
</organism>
<keyword evidence="7" id="KW-1185">Reference proteome</keyword>
<dbReference type="InterPro" id="IPR036322">
    <property type="entry name" value="WD40_repeat_dom_sf"/>
</dbReference>
<protein>
    <recommendedName>
        <fullName evidence="8">Transducin family protein / WD-40 repeat family protein</fullName>
    </recommendedName>
</protein>
<dbReference type="PROSITE" id="PS00678">
    <property type="entry name" value="WD_REPEATS_1"/>
    <property type="match status" value="1"/>
</dbReference>
<evidence type="ECO:0000256" key="3">
    <source>
        <dbReference type="ARBA" id="ARBA00022737"/>
    </source>
</evidence>
<evidence type="ECO:0000256" key="1">
    <source>
        <dbReference type="ARBA" id="ARBA00004604"/>
    </source>
</evidence>
<dbReference type="SMART" id="SM00320">
    <property type="entry name" value="WD40"/>
    <property type="match status" value="6"/>
</dbReference>
<dbReference type="PANTHER" id="PTHR19848">
    <property type="entry name" value="WD40 REPEAT PROTEIN"/>
    <property type="match status" value="1"/>
</dbReference>
<dbReference type="PROSITE" id="PS50294">
    <property type="entry name" value="WD_REPEATS_REGION"/>
    <property type="match status" value="2"/>
</dbReference>
<dbReference type="Gene3D" id="2.130.10.10">
    <property type="entry name" value="YVTN repeat-like/Quinoprotein amine dehydrogenase"/>
    <property type="match status" value="3"/>
</dbReference>
<dbReference type="PROSITE" id="PS50082">
    <property type="entry name" value="WD_REPEATS_2"/>
    <property type="match status" value="2"/>
</dbReference>
<comment type="subcellular location">
    <subcellularLocation>
        <location evidence="1">Nucleus</location>
        <location evidence="1">Nucleolus</location>
    </subcellularLocation>
</comment>
<dbReference type="PANTHER" id="PTHR19848:SF0">
    <property type="entry name" value="NOTCHLESS PROTEIN HOMOLOG 1"/>
    <property type="match status" value="1"/>
</dbReference>
<keyword evidence="3" id="KW-0677">Repeat</keyword>
<dbReference type="Pfam" id="PF00400">
    <property type="entry name" value="WD40"/>
    <property type="match status" value="2"/>
</dbReference>
<dbReference type="InterPro" id="IPR001680">
    <property type="entry name" value="WD40_rpt"/>
</dbReference>
<feature type="repeat" description="WD" evidence="5">
    <location>
        <begin position="685"/>
        <end position="725"/>
    </location>
</feature>
<gene>
    <name evidence="6" type="ORF">GAYE_SCF17G3741</name>
</gene>
<proteinExistence type="predicted"/>
<name>A0AAV9IEL5_9RHOD</name>
<evidence type="ECO:0000256" key="4">
    <source>
        <dbReference type="ARBA" id="ARBA00023242"/>
    </source>
</evidence>
<evidence type="ECO:0000256" key="2">
    <source>
        <dbReference type="ARBA" id="ARBA00022574"/>
    </source>
</evidence>
<dbReference type="GO" id="GO:0005730">
    <property type="term" value="C:nucleolus"/>
    <property type="evidence" value="ECO:0007669"/>
    <property type="project" value="UniProtKB-SubCell"/>
</dbReference>
<reference evidence="6 7" key="1">
    <citation type="submission" date="2022-07" db="EMBL/GenBank/DDBJ databases">
        <title>Genome-wide signatures of adaptation to extreme environments.</title>
        <authorList>
            <person name="Cho C.H."/>
            <person name="Yoon H.S."/>
        </authorList>
    </citation>
    <scope>NUCLEOTIDE SEQUENCE [LARGE SCALE GENOMIC DNA]</scope>
    <source>
        <strain evidence="6 7">108.79 E11</strain>
    </source>
</reference>